<sequence length="89" mass="9705">MRFLIDAQLPPRLADWLREKGHDALHVREAPGLGAADREIVASARAGNMAIVTKDADFLDLIDSSPPQLLWVRTGNAATTALLARFEAQ</sequence>
<dbReference type="AlphaFoldDB" id="A0A239PZH5"/>
<evidence type="ECO:0000259" key="1">
    <source>
        <dbReference type="Pfam" id="PF18480"/>
    </source>
</evidence>
<dbReference type="OrthoDB" id="27473at2"/>
<evidence type="ECO:0000313" key="2">
    <source>
        <dbReference type="EMBL" id="SNT75366.1"/>
    </source>
</evidence>
<dbReference type="InterPro" id="IPR029060">
    <property type="entry name" value="PIN-like_dom_sf"/>
</dbReference>
<feature type="domain" description="DUF5615" evidence="1">
    <location>
        <begin position="1"/>
        <end position="87"/>
    </location>
</feature>
<dbReference type="RefSeq" id="WP_089413129.1">
    <property type="nucleotide sequence ID" value="NZ_FZQA01000008.1"/>
</dbReference>
<reference evidence="2 3" key="1">
    <citation type="submission" date="2017-07" db="EMBL/GenBank/DDBJ databases">
        <authorList>
            <person name="Sun Z.S."/>
            <person name="Albrecht U."/>
            <person name="Echele G."/>
            <person name="Lee C.C."/>
        </authorList>
    </citation>
    <scope>NUCLEOTIDE SEQUENCE [LARGE SCALE GENOMIC DNA]</scope>
    <source>
        <strain evidence="2 3">CGMCC 1.12710</strain>
    </source>
</reference>
<keyword evidence="3" id="KW-1185">Reference proteome</keyword>
<evidence type="ECO:0000313" key="3">
    <source>
        <dbReference type="Proteomes" id="UP000198346"/>
    </source>
</evidence>
<gene>
    <name evidence="2" type="ORF">SAMN06297382_2701</name>
</gene>
<dbReference type="InterPro" id="IPR041049">
    <property type="entry name" value="DUF5615"/>
</dbReference>
<name>A0A239PZH5_9PROT</name>
<proteinExistence type="predicted"/>
<accession>A0A239PZH5</accession>
<dbReference type="Proteomes" id="UP000198346">
    <property type="component" value="Unassembled WGS sequence"/>
</dbReference>
<dbReference type="Pfam" id="PF18480">
    <property type="entry name" value="DUF5615"/>
    <property type="match status" value="1"/>
</dbReference>
<dbReference type="SUPFAM" id="SSF88723">
    <property type="entry name" value="PIN domain-like"/>
    <property type="match status" value="1"/>
</dbReference>
<dbReference type="EMBL" id="FZQA01000008">
    <property type="protein sequence ID" value="SNT75366.1"/>
    <property type="molecule type" value="Genomic_DNA"/>
</dbReference>
<protein>
    <submittedName>
        <fullName evidence="2">Predicted nuclease, contains PIN domain, potential toxin-antitoxin system component</fullName>
    </submittedName>
</protein>
<organism evidence="2 3">
    <name type="scientific">Amphiplicatus metriothermophilus</name>
    <dbReference type="NCBI Taxonomy" id="1519374"/>
    <lineage>
        <taxon>Bacteria</taxon>
        <taxon>Pseudomonadati</taxon>
        <taxon>Pseudomonadota</taxon>
        <taxon>Alphaproteobacteria</taxon>
        <taxon>Parvularculales</taxon>
        <taxon>Parvularculaceae</taxon>
        <taxon>Amphiplicatus</taxon>
    </lineage>
</organism>